<feature type="transmembrane region" description="Helical" evidence="7">
    <location>
        <begin position="12"/>
        <end position="30"/>
    </location>
</feature>
<evidence type="ECO:0000256" key="5">
    <source>
        <dbReference type="ARBA" id="ARBA00022777"/>
    </source>
</evidence>
<evidence type="ECO:0000313" key="9">
    <source>
        <dbReference type="EMBL" id="WNQ13577.1"/>
    </source>
</evidence>
<keyword evidence="5 9" id="KW-0418">Kinase</keyword>
<comment type="subcellular location">
    <subcellularLocation>
        <location evidence="1">Cell membrane</location>
        <topology evidence="1">Multi-pass membrane protein</topology>
    </subcellularLocation>
</comment>
<evidence type="ECO:0000256" key="1">
    <source>
        <dbReference type="ARBA" id="ARBA00004651"/>
    </source>
</evidence>
<evidence type="ECO:0000313" key="10">
    <source>
        <dbReference type="Proteomes" id="UP001305702"/>
    </source>
</evidence>
<dbReference type="Pfam" id="PF00672">
    <property type="entry name" value="HAMP"/>
    <property type="match status" value="1"/>
</dbReference>
<dbReference type="SMART" id="SM00304">
    <property type="entry name" value="HAMP"/>
    <property type="match status" value="1"/>
</dbReference>
<accession>A0AA96LLN0</accession>
<dbReference type="Gene3D" id="3.30.565.10">
    <property type="entry name" value="Histidine kinase-like ATPase, C-terminal domain"/>
    <property type="match status" value="1"/>
</dbReference>
<dbReference type="InterPro" id="IPR003660">
    <property type="entry name" value="HAMP_dom"/>
</dbReference>
<evidence type="ECO:0000256" key="6">
    <source>
        <dbReference type="ARBA" id="ARBA00023136"/>
    </source>
</evidence>
<dbReference type="InterPro" id="IPR036890">
    <property type="entry name" value="HATPase_C_sf"/>
</dbReference>
<proteinExistence type="predicted"/>
<sequence>MRSKINSLFVKLMLTFFVLIVPLYGLSVWFTNNSSGQMRGEIERSNESVLLFHYSTLQLELARMTSLLAEYSVDSQLADFSTFAPIMSNYEIDRRLNDILQKLRQMKSSSPYLEDVRYYLPLLNKVVSVRRGIADAPASEWRGLLASRANLRGNVLEYKGDFYLAKATPDSLDPTAAPNFLLITELSKPELAKQLRSIRKEGDGGAFISFEKNHLAVVSDARLQEKFSVFLPEENGDRPGKVIRSESEDGYFYAISDANYQFHLVSYVSKNVFLEPFRRYAFWMRSLTAVSCALIVVSTYGIYRLIHQPLFKLIRGFRSLERGDMSMRIEHRRGDEFGYLYSQFNQTLQRLHALIEDNYVQRIRTQDAELKHLQSQITPHFLYNSLFTIKQMAELENTEDIKIFSDYLGRYFRFMTRDFSKEVTLGEEMEHSLVYLHIQEIRFSNRMTVEAEPLPPECRPVMVPRIILQPILENVFKHGLAQKASGGFLRISHRVEEGAIVLTIEDNGDKLTDEALDGLREKLGRVSDLNEEGETTGLMNVHHRLQIRFGPEYGLSLSRSPLGGLRTEVNLPFHPNQKD</sequence>
<dbReference type="KEGG" id="paun:MJA45_11350"/>
<dbReference type="Pfam" id="PF02518">
    <property type="entry name" value="HATPase_c"/>
    <property type="match status" value="1"/>
</dbReference>
<keyword evidence="7" id="KW-1133">Transmembrane helix</keyword>
<dbReference type="Pfam" id="PF06580">
    <property type="entry name" value="His_kinase"/>
    <property type="match status" value="1"/>
</dbReference>
<dbReference type="CDD" id="cd06225">
    <property type="entry name" value="HAMP"/>
    <property type="match status" value="1"/>
</dbReference>
<dbReference type="Proteomes" id="UP001305702">
    <property type="component" value="Chromosome"/>
</dbReference>
<reference evidence="9 10" key="1">
    <citation type="submission" date="2022-02" db="EMBL/GenBank/DDBJ databases">
        <title>Paenibacillus sp. MBLB1776 Whole Genome Shotgun Sequencing.</title>
        <authorList>
            <person name="Hwang C.Y."/>
            <person name="Cho E.-S."/>
            <person name="Seo M.-J."/>
        </authorList>
    </citation>
    <scope>NUCLEOTIDE SEQUENCE [LARGE SCALE GENOMIC DNA]</scope>
    <source>
        <strain evidence="9 10">MBLB1776</strain>
    </source>
</reference>
<evidence type="ECO:0000256" key="4">
    <source>
        <dbReference type="ARBA" id="ARBA00022679"/>
    </source>
</evidence>
<dbReference type="AlphaFoldDB" id="A0AA96LLN0"/>
<dbReference type="InterPro" id="IPR050640">
    <property type="entry name" value="Bact_2-comp_sensor_kinase"/>
</dbReference>
<dbReference type="InterPro" id="IPR010559">
    <property type="entry name" value="Sig_transdc_His_kin_internal"/>
</dbReference>
<gene>
    <name evidence="9" type="ORF">MJA45_11350</name>
</gene>
<keyword evidence="2" id="KW-1003">Cell membrane</keyword>
<feature type="domain" description="HAMP" evidence="8">
    <location>
        <begin position="304"/>
        <end position="356"/>
    </location>
</feature>
<dbReference type="SUPFAM" id="SSF55874">
    <property type="entry name" value="ATPase domain of HSP90 chaperone/DNA topoisomerase II/histidine kinase"/>
    <property type="match status" value="1"/>
</dbReference>
<dbReference type="PANTHER" id="PTHR34220">
    <property type="entry name" value="SENSOR HISTIDINE KINASE YPDA"/>
    <property type="match status" value="1"/>
</dbReference>
<dbReference type="Gene3D" id="6.10.340.10">
    <property type="match status" value="1"/>
</dbReference>
<name>A0AA96LLN0_9BACL</name>
<evidence type="ECO:0000256" key="2">
    <source>
        <dbReference type="ARBA" id="ARBA00022475"/>
    </source>
</evidence>
<evidence type="ECO:0000259" key="8">
    <source>
        <dbReference type="PROSITE" id="PS50885"/>
    </source>
</evidence>
<dbReference type="EC" id="2.7.13.3" evidence="9"/>
<evidence type="ECO:0000256" key="3">
    <source>
        <dbReference type="ARBA" id="ARBA00022553"/>
    </source>
</evidence>
<protein>
    <submittedName>
        <fullName evidence="9">Sensor histidine kinase</fullName>
        <ecNumber evidence="9">2.7.13.3</ecNumber>
    </submittedName>
</protein>
<dbReference type="PANTHER" id="PTHR34220:SF7">
    <property type="entry name" value="SENSOR HISTIDINE KINASE YPDA"/>
    <property type="match status" value="1"/>
</dbReference>
<keyword evidence="7" id="KW-0812">Transmembrane</keyword>
<evidence type="ECO:0000256" key="7">
    <source>
        <dbReference type="SAM" id="Phobius"/>
    </source>
</evidence>
<keyword evidence="6 7" id="KW-0472">Membrane</keyword>
<dbReference type="GO" id="GO:0000155">
    <property type="term" value="F:phosphorelay sensor kinase activity"/>
    <property type="evidence" value="ECO:0007669"/>
    <property type="project" value="InterPro"/>
</dbReference>
<dbReference type="RefSeq" id="WP_315607360.1">
    <property type="nucleotide sequence ID" value="NZ_CP130318.1"/>
</dbReference>
<dbReference type="SUPFAM" id="SSF158472">
    <property type="entry name" value="HAMP domain-like"/>
    <property type="match status" value="1"/>
</dbReference>
<keyword evidence="10" id="KW-1185">Reference proteome</keyword>
<keyword evidence="4 9" id="KW-0808">Transferase</keyword>
<organism evidence="9 10">
    <name type="scientific">Paenibacillus aurantius</name>
    <dbReference type="NCBI Taxonomy" id="2918900"/>
    <lineage>
        <taxon>Bacteria</taxon>
        <taxon>Bacillati</taxon>
        <taxon>Bacillota</taxon>
        <taxon>Bacilli</taxon>
        <taxon>Bacillales</taxon>
        <taxon>Paenibacillaceae</taxon>
        <taxon>Paenibacillus</taxon>
    </lineage>
</organism>
<dbReference type="InterPro" id="IPR003594">
    <property type="entry name" value="HATPase_dom"/>
</dbReference>
<dbReference type="EMBL" id="CP130318">
    <property type="protein sequence ID" value="WNQ13577.1"/>
    <property type="molecule type" value="Genomic_DNA"/>
</dbReference>
<dbReference type="PROSITE" id="PS50885">
    <property type="entry name" value="HAMP"/>
    <property type="match status" value="1"/>
</dbReference>
<keyword evidence="3" id="KW-0597">Phosphoprotein</keyword>
<dbReference type="GO" id="GO:0005886">
    <property type="term" value="C:plasma membrane"/>
    <property type="evidence" value="ECO:0007669"/>
    <property type="project" value="UniProtKB-SubCell"/>
</dbReference>